<keyword evidence="3" id="KW-0540">Nuclease</keyword>
<organism evidence="3 4">
    <name type="scientific">Escherichia coli</name>
    <dbReference type="NCBI Taxonomy" id="562"/>
    <lineage>
        <taxon>Bacteria</taxon>
        <taxon>Pseudomonadati</taxon>
        <taxon>Pseudomonadota</taxon>
        <taxon>Gammaproteobacteria</taxon>
        <taxon>Enterobacterales</taxon>
        <taxon>Enterobacteriaceae</taxon>
        <taxon>Escherichia</taxon>
    </lineage>
</organism>
<sequence>MSTDKQVYPLYYEAKNDKVRKRLGIKGGFYWAEAKKLSIAISRGAVAIDDAGYDEDDFKKPVRVNLPVVDDLPPEGVFDTEFCNRYEKGGEDGITMVFIAPSSSAQDKPASTDNTNVNGEDMTEIEENMLLPISGQELPIRWLAQHGSEKPVTHVSRDELQALHIARAEELPAVTALAISHKTSLLDPLELRDLHKLVRDTDKVFPNPVNSSLGLMTAFFEAYLDADYTDRGLLTKEWMKGNRVSRITRTASGANAGGGNKTDRNPNLVHTLDTLDVEIAAATLPMDFNIYEIPGSVYRRAKEVVLNKESPFKEWSAALRATPGILDYSRAAIFALIRSAHPEFYHYPGRLQGYINAYLTETDHENPSKETLTAARHTPEKDILEEINREVVTERETEEEKPQPSDAMAGEQATTETMEPDTTEHGQNAQSLDAQSQVSSANQVKVTADEVNKIMQAANISQPDADKLLAVSRGEFVEGISDPNDPKWVKGIQTRDSVNQNQHESERNDQKAEQNSPNARQNEPEAQQEPEKVCAACGQTDGDNCPDCGAVMGDATYQETFDEENQVEAKENDPEEMEGAEHPHKENAGNHPHHDYSDETGEASAPVATEIMWPSYFEPGRYENLPNEVYHSANGISSTMLKDARISLMYYHGRHIAGTIPNEESDALLRGRIIHSYVLETDKFADEYAIPVPVPEYVVTTSNELIAIIKKHNASLPALMTPEQMKEWIESYNSTLIQPLSVSAGGEETGILYGSLPVEFRRIPEGEKHTASAMKACIKEYNASLPPLLKTSGAREQLLDQIETVDPELAKKERAKSLPYNISGTKEQLTEIARKIRPELVTLEDWQKRQQEENAGKTFISLDMYEQAKNIHAALQNNTDAARLLNHPDRKSEISYFGFDEETGLEIRVRPDIEIRLPYESICADVKSVSLGYVRQERLKDRLHREIIERDYHLSAAMYCDVANLDKFFWIFVNKDAGYHWVAVVEASQELLELGRQEYRRTLRQINEALETNNWPAPITESYTDELNDFDLRRLEALHLA</sequence>
<proteinExistence type="predicted"/>
<keyword evidence="3" id="KW-0269">Exonuclease</keyword>
<evidence type="ECO:0000313" key="3">
    <source>
        <dbReference type="EMBL" id="OKB75232.1"/>
    </source>
</evidence>
<dbReference type="RefSeq" id="WP_073568552.1">
    <property type="nucleotide sequence ID" value="NZ_MPGR01000001.1"/>
</dbReference>
<name>A0AAP7TX51_ECOLX</name>
<dbReference type="InterPro" id="IPR024432">
    <property type="entry name" value="Put_RecE_PDDEXK-like_dom"/>
</dbReference>
<feature type="region of interest" description="Disordered" evidence="1">
    <location>
        <begin position="388"/>
        <end position="443"/>
    </location>
</feature>
<feature type="domain" description="Putative exodeoxyribonuclease 8 PDDEXK-like" evidence="2">
    <location>
        <begin position="857"/>
        <end position="1017"/>
    </location>
</feature>
<dbReference type="Pfam" id="PF12684">
    <property type="entry name" value="DUF3799"/>
    <property type="match status" value="1"/>
</dbReference>
<feature type="region of interest" description="Disordered" evidence="1">
    <location>
        <begin position="496"/>
        <end position="528"/>
    </location>
</feature>
<reference evidence="3 4" key="1">
    <citation type="submission" date="2016-11" db="EMBL/GenBank/DDBJ databases">
        <title>Draft genome sequences of five Shigatoxin-producing Escherichia coli isolates harboring the new recently described Subtilase cytotoxin allelic variant subAB2-3.</title>
        <authorList>
            <person name="Tasara T."/>
            <person name="Fierz L."/>
            <person name="Klumpp J."/>
            <person name="Schmidt H."/>
            <person name="Stephan R."/>
        </authorList>
    </citation>
    <scope>NUCLEOTIDE SEQUENCE [LARGE SCALE GENOMIC DNA]</scope>
    <source>
        <strain evidence="3 4">453</strain>
    </source>
</reference>
<protein>
    <submittedName>
        <fullName evidence="3">Exonuclease VIII</fullName>
    </submittedName>
</protein>
<dbReference type="GO" id="GO:0051908">
    <property type="term" value="F:double-stranded DNA 5'-3' DNA exonuclease activity"/>
    <property type="evidence" value="ECO:0007669"/>
    <property type="project" value="InterPro"/>
</dbReference>
<dbReference type="Gene3D" id="3.90.320.10">
    <property type="match status" value="1"/>
</dbReference>
<feature type="compositionally biased region" description="Basic and acidic residues" evidence="1">
    <location>
        <begin position="503"/>
        <end position="512"/>
    </location>
</feature>
<feature type="compositionally biased region" description="Polar residues" evidence="1">
    <location>
        <begin position="425"/>
        <end position="443"/>
    </location>
</feature>
<dbReference type="InterPro" id="IPR011604">
    <property type="entry name" value="PDDEXK-like_dom_sf"/>
</dbReference>
<feature type="region of interest" description="Disordered" evidence="1">
    <location>
        <begin position="562"/>
        <end position="602"/>
    </location>
</feature>
<dbReference type="AlphaFoldDB" id="A0AAP7TX51"/>
<dbReference type="Pfam" id="PF06630">
    <property type="entry name" value="Exonuc_VIII"/>
    <property type="match status" value="1"/>
</dbReference>
<comment type="caution">
    <text evidence="3">The sequence shown here is derived from an EMBL/GenBank/DDBJ whole genome shotgun (WGS) entry which is preliminary data.</text>
</comment>
<feature type="compositionally biased region" description="Polar residues" evidence="1">
    <location>
        <begin position="513"/>
        <end position="525"/>
    </location>
</feature>
<evidence type="ECO:0000256" key="1">
    <source>
        <dbReference type="SAM" id="MobiDB-lite"/>
    </source>
</evidence>
<accession>A0AAP7TX51</accession>
<dbReference type="Proteomes" id="UP000186595">
    <property type="component" value="Unassembled WGS sequence"/>
</dbReference>
<dbReference type="EMBL" id="MPGR01000001">
    <property type="protein sequence ID" value="OKB75232.1"/>
    <property type="molecule type" value="Genomic_DNA"/>
</dbReference>
<dbReference type="InterPro" id="IPR010584">
    <property type="entry name" value="ExoDNase_VIII"/>
</dbReference>
<feature type="compositionally biased region" description="Basic and acidic residues" evidence="1">
    <location>
        <begin position="579"/>
        <end position="597"/>
    </location>
</feature>
<gene>
    <name evidence="3" type="ORF">BMT50_21945</name>
</gene>
<dbReference type="NCBIfam" id="NF007259">
    <property type="entry name" value="PRK09709.1"/>
    <property type="match status" value="1"/>
</dbReference>
<keyword evidence="3" id="KW-0378">Hydrolase</keyword>
<evidence type="ECO:0000259" key="2">
    <source>
        <dbReference type="Pfam" id="PF12684"/>
    </source>
</evidence>
<feature type="compositionally biased region" description="Basic and acidic residues" evidence="1">
    <location>
        <begin position="388"/>
        <end position="403"/>
    </location>
</feature>
<evidence type="ECO:0000313" key="4">
    <source>
        <dbReference type="Proteomes" id="UP000186595"/>
    </source>
</evidence>